<keyword evidence="5" id="KW-1185">Reference proteome</keyword>
<dbReference type="OrthoDB" id="1915958at2759"/>
<evidence type="ECO:0000259" key="3">
    <source>
        <dbReference type="PROSITE" id="PS50157"/>
    </source>
</evidence>
<evidence type="ECO:0000256" key="1">
    <source>
        <dbReference type="PROSITE-ProRule" id="PRU00042"/>
    </source>
</evidence>
<keyword evidence="1" id="KW-0862">Zinc</keyword>
<accession>A0A833R589</accession>
<organism evidence="4 5">
    <name type="scientific">Carex littledalei</name>
    <dbReference type="NCBI Taxonomy" id="544730"/>
    <lineage>
        <taxon>Eukaryota</taxon>
        <taxon>Viridiplantae</taxon>
        <taxon>Streptophyta</taxon>
        <taxon>Embryophyta</taxon>
        <taxon>Tracheophyta</taxon>
        <taxon>Spermatophyta</taxon>
        <taxon>Magnoliopsida</taxon>
        <taxon>Liliopsida</taxon>
        <taxon>Poales</taxon>
        <taxon>Cyperaceae</taxon>
        <taxon>Cyperoideae</taxon>
        <taxon>Cariceae</taxon>
        <taxon>Carex</taxon>
        <taxon>Carex subgen. Euthyceras</taxon>
    </lineage>
</organism>
<keyword evidence="1" id="KW-0863">Zinc-finger</keyword>
<evidence type="ECO:0000313" key="4">
    <source>
        <dbReference type="EMBL" id="KAF3329809.1"/>
    </source>
</evidence>
<dbReference type="PANTHER" id="PTHR45730:SF120">
    <property type="entry name" value="OS03G0786400 PROTEIN"/>
    <property type="match status" value="1"/>
</dbReference>
<gene>
    <name evidence="4" type="ORF">FCM35_KLT05140</name>
</gene>
<dbReference type="InterPro" id="IPR045320">
    <property type="entry name" value="JAGGED/SL1-like"/>
</dbReference>
<dbReference type="PROSITE" id="PS50157">
    <property type="entry name" value="ZINC_FINGER_C2H2_2"/>
    <property type="match status" value="1"/>
</dbReference>
<proteinExistence type="predicted"/>
<name>A0A833R589_9POAL</name>
<dbReference type="PROSITE" id="PS00028">
    <property type="entry name" value="ZINC_FINGER_C2H2_1"/>
    <property type="match status" value="1"/>
</dbReference>
<dbReference type="PANTHER" id="PTHR45730">
    <property type="entry name" value="ZINC FINGER PROTEIN JAGGED"/>
    <property type="match status" value="1"/>
</dbReference>
<dbReference type="InterPro" id="IPR013087">
    <property type="entry name" value="Znf_C2H2_type"/>
</dbReference>
<feature type="domain" description="C2H2-type" evidence="3">
    <location>
        <begin position="50"/>
        <end position="77"/>
    </location>
</feature>
<dbReference type="EMBL" id="SWLB01000014">
    <property type="protein sequence ID" value="KAF3329809.1"/>
    <property type="molecule type" value="Genomic_DNA"/>
</dbReference>
<dbReference type="SUPFAM" id="SSF57667">
    <property type="entry name" value="beta-beta-alpha zinc fingers"/>
    <property type="match status" value="1"/>
</dbReference>
<dbReference type="InterPro" id="IPR036236">
    <property type="entry name" value="Znf_C2H2_sf"/>
</dbReference>
<reference evidence="4" key="1">
    <citation type="submission" date="2020-01" db="EMBL/GenBank/DDBJ databases">
        <title>Genome sequence of Kobresia littledalei, the first chromosome-level genome in the family Cyperaceae.</title>
        <authorList>
            <person name="Qu G."/>
        </authorList>
    </citation>
    <scope>NUCLEOTIDE SEQUENCE</scope>
    <source>
        <strain evidence="4">C.B.Clarke</strain>
        <tissue evidence="4">Leaf</tissue>
    </source>
</reference>
<dbReference type="GO" id="GO:0003700">
    <property type="term" value="F:DNA-binding transcription factor activity"/>
    <property type="evidence" value="ECO:0007669"/>
    <property type="project" value="InterPro"/>
</dbReference>
<feature type="region of interest" description="Disordered" evidence="2">
    <location>
        <begin position="1"/>
        <end position="43"/>
    </location>
</feature>
<dbReference type="AlphaFoldDB" id="A0A833R589"/>
<evidence type="ECO:0000256" key="2">
    <source>
        <dbReference type="SAM" id="MobiDB-lite"/>
    </source>
</evidence>
<sequence length="225" mass="24244">METPSALNQNQNQNQKRKQAVDLSLTLNPFVPSDTSPPSPEHPDKDVRLFPCLFCNKKFFKSQALGGHQNAHKKERNIGWNAYLYTNPNPDPAPSFPSHATHLPILSHSCSVGPTSSALVQAQYQYDGYGSLYRAPRFNAQLYQAVSNGRAVQAAVDPPVGRDEMIDLLNWQRGSHAEHVPVSSAIICTGVAGTGTGIGADSVSVGCISSCGSSNAEEIDLSLRL</sequence>
<evidence type="ECO:0000313" key="5">
    <source>
        <dbReference type="Proteomes" id="UP000623129"/>
    </source>
</evidence>
<keyword evidence="1" id="KW-0479">Metal-binding</keyword>
<comment type="caution">
    <text evidence="4">The sequence shown here is derived from an EMBL/GenBank/DDBJ whole genome shotgun (WGS) entry which is preliminary data.</text>
</comment>
<protein>
    <submittedName>
        <fullName evidence="4">Zinc finger protein GIS-like protein</fullName>
    </submittedName>
</protein>
<dbReference type="GO" id="GO:0008270">
    <property type="term" value="F:zinc ion binding"/>
    <property type="evidence" value="ECO:0007669"/>
    <property type="project" value="UniProtKB-KW"/>
</dbReference>
<dbReference type="Gene3D" id="3.30.160.60">
    <property type="entry name" value="Classic Zinc Finger"/>
    <property type="match status" value="1"/>
</dbReference>
<dbReference type="Proteomes" id="UP000623129">
    <property type="component" value="Unassembled WGS sequence"/>
</dbReference>